<gene>
    <name evidence="3" type="ORF">FCC1311_018932</name>
</gene>
<dbReference type="OrthoDB" id="10286571at2759"/>
<sequence length="979" mass="110031">MGWLENWKKLDATVLEVPPGFKDCAGSKVVVRYTATRQRHRKFAEILCAEVKKRSRVKWTILPASDEDSGPQKDLEETETSEELSSEDDLAATAAAAAEATRASIILSTEASETGTEIHLQVIEDLVLHPDASGSDEGYMIRTSEDARSIVIRANRDRGLLFGIGRLLREMRMDYHISYAKPLQSLCACPTQLEIVSVPTYGMRQHQVAYRPKTNSYDAFTPEMMRQEILDLALFGTNGIEMIPPGIDDALQSPSFSVDWLTMLRIVSTFCNELDINVSMWYPAFFKSYEDADLLAQAREHWAAIMSNLARLDVLFVPGGDPGGRPAQEFFRAVELQAHFVRSNYFPNVEVWVSSQYGLSTSVDLGLTEPWVPLVQEQLWMEMLHTSTVQGFLNGVVYGPWSCVPIDEFRAQVPSQLPLRNYPDLCHVQTAQMPCFGWDLSFAVTNGRESINPRPREMAAIIAEQAPYTIGCGCYSEGVNDDVNKYVWTALHWGDDIVGPLHGSTPEDQLDVMLGQYVALLMEQQRNVEKIKEGIYTLESNWLGDLYTSESIVRSQAIFTQVQSSLAPRHRRNWRLNMLLFRAHHDAFMYTRLCQERSAESAALLALEESGSCSNEDLEKASTRLAVPYYEPPITMSSFNSPSTPNPLIVTQLDESSASCTHLYGQLMALAATLYHQIGMQLSTGYGGQHRQRGAYFDLVWAPLGDVVSMNRALQNMLGNAPAGSAEASGKETRDGNLVHRFKQALHEHMSNAPLSVVWYASFGDEAAHEMPGCLEPPTRPIPVDQVLPPHHAVDFGQDPMYFARPMVEYLDASNDDVIRDLHDGLIPRCWRSYLVPIWPRTARFSMRFDLERLFQVSLATLAAGLPPLTLRITYLGEDLNRHGGDWEELEREAQPTRLFANGIRLHGFLASMPYTKTLEIEIPQAVLERSLRHGALILTWEPRVAHKTTFRYVPLPIAELWILKPREHVFAASSSSKL</sequence>
<feature type="region of interest" description="Disordered" evidence="2">
    <location>
        <begin position="63"/>
        <end position="91"/>
    </location>
</feature>
<evidence type="ECO:0000256" key="2">
    <source>
        <dbReference type="SAM" id="MobiDB-lite"/>
    </source>
</evidence>
<proteinExistence type="predicted"/>
<evidence type="ECO:0000313" key="3">
    <source>
        <dbReference type="EMBL" id="GBG25674.1"/>
    </source>
</evidence>
<keyword evidence="4" id="KW-1185">Reference proteome</keyword>
<protein>
    <submittedName>
        <fullName evidence="3">Uncharacterized protein</fullName>
    </submittedName>
</protein>
<reference evidence="3 4" key="1">
    <citation type="submission" date="2017-12" db="EMBL/GenBank/DDBJ databases">
        <title>Sequencing, de novo assembly and annotation of complete genome of a new Thraustochytrid species, strain FCC1311.</title>
        <authorList>
            <person name="Sedici K."/>
            <person name="Godart F."/>
            <person name="Aiese Cigliano R."/>
            <person name="Sanseverino W."/>
            <person name="Barakat M."/>
            <person name="Ortet P."/>
            <person name="Marechal E."/>
            <person name="Cagnac O."/>
            <person name="Amato A."/>
        </authorList>
    </citation>
    <scope>NUCLEOTIDE SEQUENCE [LARGE SCALE GENOMIC DNA]</scope>
</reference>
<dbReference type="EMBL" id="BEYU01000014">
    <property type="protein sequence ID" value="GBG25674.1"/>
    <property type="molecule type" value="Genomic_DNA"/>
</dbReference>
<dbReference type="Proteomes" id="UP000241890">
    <property type="component" value="Unassembled WGS sequence"/>
</dbReference>
<dbReference type="AlphaFoldDB" id="A0A2R5GD14"/>
<feature type="compositionally biased region" description="Acidic residues" evidence="2">
    <location>
        <begin position="76"/>
        <end position="90"/>
    </location>
</feature>
<evidence type="ECO:0000256" key="1">
    <source>
        <dbReference type="ARBA" id="ARBA00022801"/>
    </source>
</evidence>
<dbReference type="InterPro" id="IPR029018">
    <property type="entry name" value="Hex-like_dom2"/>
</dbReference>
<comment type="caution">
    <text evidence="3">The sequence shown here is derived from an EMBL/GenBank/DDBJ whole genome shotgun (WGS) entry which is preliminary data.</text>
</comment>
<keyword evidence="1" id="KW-0378">Hydrolase</keyword>
<organism evidence="3 4">
    <name type="scientific">Hondaea fermentalgiana</name>
    <dbReference type="NCBI Taxonomy" id="2315210"/>
    <lineage>
        <taxon>Eukaryota</taxon>
        <taxon>Sar</taxon>
        <taxon>Stramenopiles</taxon>
        <taxon>Bigyra</taxon>
        <taxon>Labyrinthulomycetes</taxon>
        <taxon>Thraustochytrida</taxon>
        <taxon>Thraustochytriidae</taxon>
        <taxon>Hondaea</taxon>
    </lineage>
</organism>
<dbReference type="GO" id="GO:0016787">
    <property type="term" value="F:hydrolase activity"/>
    <property type="evidence" value="ECO:0007669"/>
    <property type="project" value="UniProtKB-KW"/>
</dbReference>
<dbReference type="InParanoid" id="A0A2R5GD14"/>
<name>A0A2R5GD14_9STRA</name>
<evidence type="ECO:0000313" key="4">
    <source>
        <dbReference type="Proteomes" id="UP000241890"/>
    </source>
</evidence>
<dbReference type="Gene3D" id="3.30.379.10">
    <property type="entry name" value="Chitobiase/beta-hexosaminidase domain 2-like"/>
    <property type="match status" value="1"/>
</dbReference>
<accession>A0A2R5GD14</accession>
<dbReference type="SUPFAM" id="SSF55545">
    <property type="entry name" value="beta-N-acetylhexosaminidase-like domain"/>
    <property type="match status" value="1"/>
</dbReference>